<accession>A0A2M9CYT9</accession>
<comment type="caution">
    <text evidence="4">The sequence shown here is derived from an EMBL/GenBank/DDBJ whole genome shotgun (WGS) entry which is preliminary data.</text>
</comment>
<evidence type="ECO:0000259" key="3">
    <source>
        <dbReference type="Pfam" id="PF11350"/>
    </source>
</evidence>
<feature type="domain" description="DUF3152" evidence="3">
    <location>
        <begin position="126"/>
        <end position="291"/>
    </location>
</feature>
<dbReference type="RefSeq" id="WP_239073361.1">
    <property type="nucleotide sequence ID" value="NZ_BOOX01000016.1"/>
</dbReference>
<evidence type="ECO:0000256" key="1">
    <source>
        <dbReference type="SAM" id="MobiDB-lite"/>
    </source>
</evidence>
<feature type="compositionally biased region" description="Low complexity" evidence="1">
    <location>
        <begin position="91"/>
        <end position="107"/>
    </location>
</feature>
<protein>
    <submittedName>
        <fullName evidence="4">Uncharacterized protein DUF3152</fullName>
    </submittedName>
</protein>
<proteinExistence type="predicted"/>
<keyword evidence="2" id="KW-0472">Membrane</keyword>
<dbReference type="Proteomes" id="UP000231693">
    <property type="component" value="Unassembled WGS sequence"/>
</dbReference>
<dbReference type="InterPro" id="IPR022603">
    <property type="entry name" value="DUF3152"/>
</dbReference>
<feature type="transmembrane region" description="Helical" evidence="2">
    <location>
        <begin position="24"/>
        <end position="42"/>
    </location>
</feature>
<sequence>MSGMGATRADDGADPRDVTRRRRAVLAVVVAATVVVGGVGVVEGVRGDRWSHPADDGVAAAVPLADGADPLRDESASRADRPAVASTPGGTSAPSAAPTQTPAQTPTKYPTNAATPTPEPGSGLTGTRVVEALDGTLEVVPGSTRATGDGDVRTVRVEVEKGLPVDPEVFADAVLTTLDDPRGWGASDGVTFARTDGDADYRVVLASPGTVDDLCAPLDTGGDLSCGTGTSAVLNFRRWVTGAPDFDGDVVTYRHYLVNHEVGHLLGHGHVHCAGDGELADVMVQQSISTEGCRPNGWPDP</sequence>
<keyword evidence="5" id="KW-1185">Reference proteome</keyword>
<keyword evidence="2" id="KW-1133">Transmembrane helix</keyword>
<dbReference type="Pfam" id="PF11350">
    <property type="entry name" value="DUF3152"/>
    <property type="match status" value="1"/>
</dbReference>
<organism evidence="4 5">
    <name type="scientific">Sediminihabitans luteus</name>
    <dbReference type="NCBI Taxonomy" id="1138585"/>
    <lineage>
        <taxon>Bacteria</taxon>
        <taxon>Bacillati</taxon>
        <taxon>Actinomycetota</taxon>
        <taxon>Actinomycetes</taxon>
        <taxon>Micrococcales</taxon>
        <taxon>Cellulomonadaceae</taxon>
        <taxon>Sediminihabitans</taxon>
    </lineage>
</organism>
<keyword evidence="2" id="KW-0812">Transmembrane</keyword>
<feature type="region of interest" description="Disordered" evidence="1">
    <location>
        <begin position="68"/>
        <end position="125"/>
    </location>
</feature>
<dbReference type="EMBL" id="PGFE01000001">
    <property type="protein sequence ID" value="PJJ77104.1"/>
    <property type="molecule type" value="Genomic_DNA"/>
</dbReference>
<feature type="compositionally biased region" description="Basic and acidic residues" evidence="1">
    <location>
        <begin position="8"/>
        <end position="18"/>
    </location>
</feature>
<feature type="region of interest" description="Disordered" evidence="1">
    <location>
        <begin position="1"/>
        <end position="21"/>
    </location>
</feature>
<feature type="compositionally biased region" description="Basic and acidic residues" evidence="1">
    <location>
        <begin position="69"/>
        <end position="81"/>
    </location>
</feature>
<dbReference type="SUPFAM" id="SSF55486">
    <property type="entry name" value="Metalloproteases ('zincins'), catalytic domain"/>
    <property type="match status" value="1"/>
</dbReference>
<gene>
    <name evidence="4" type="ORF">CLV28_0317</name>
</gene>
<evidence type="ECO:0000313" key="5">
    <source>
        <dbReference type="Proteomes" id="UP000231693"/>
    </source>
</evidence>
<evidence type="ECO:0000313" key="4">
    <source>
        <dbReference type="EMBL" id="PJJ77104.1"/>
    </source>
</evidence>
<name>A0A2M9CYT9_9CELL</name>
<reference evidence="4 5" key="1">
    <citation type="submission" date="2017-11" db="EMBL/GenBank/DDBJ databases">
        <title>Genomic Encyclopedia of Archaeal and Bacterial Type Strains, Phase II (KMG-II): From Individual Species to Whole Genera.</title>
        <authorList>
            <person name="Goeker M."/>
        </authorList>
    </citation>
    <scope>NUCLEOTIDE SEQUENCE [LARGE SCALE GENOMIC DNA]</scope>
    <source>
        <strain evidence="4 5">DSM 25478</strain>
    </source>
</reference>
<evidence type="ECO:0000256" key="2">
    <source>
        <dbReference type="SAM" id="Phobius"/>
    </source>
</evidence>
<dbReference type="AlphaFoldDB" id="A0A2M9CYT9"/>